<dbReference type="OrthoDB" id="9805576at2"/>
<evidence type="ECO:0000256" key="5">
    <source>
        <dbReference type="ARBA" id="ARBA00022935"/>
    </source>
</evidence>
<evidence type="ECO:0000256" key="2">
    <source>
        <dbReference type="ARBA" id="ARBA00022741"/>
    </source>
</evidence>
<evidence type="ECO:0000256" key="1">
    <source>
        <dbReference type="ARBA" id="ARBA00022679"/>
    </source>
</evidence>
<sequence>MASSSSPAYALGIDYGTNSCRSLLVDLKDGREVGSTVFNYPSGDLGVLTDPRDPNVARQNPQDYLDGLEAVVRGALEQAKANVAGFDAAQVVGIGIDTTGSTPIPVNQEGTPLGLLPEFKGNLNAMVWLWKDHTAHAEAAEITKLGNEIRPQIMAKCGGIYSSEWYWSKILRLRRHDPKVFEAGYSFVEHCDWLPAVLAGDTNPLTLKRSVCAAGHKAMFSTEWGGLPDKEFLAKLDPALADLRDRLYSEAHVADTKAGNLCAAWAQRLGLKEGIAIAVGAFDAHMGAVGAGIKEGTIVKILGTSTCDLMIAPDSKPLADIPGVCGIVNGSVVGGHFGIEAGQSAVGDIFLWFVNNLVPDSYGATPGDKFVKMEAAMSGQKPGASGLLALDWNNGNRTVLVDHRLTGLLLGQTLHTKAHEVYRAYIEATAFGALTIINRIEEYGVPVLEVVNTGGLSIKNATLMQIYADILGRPMKVSRSEQTCALGAAIFGAAAAGAGTVADIQSRVTATREKVYYPISENQTVYAELYSLYRTLHDAFGTAAWQGGLYDVMKRLLEIRARQR</sequence>
<dbReference type="PANTHER" id="PTHR43435">
    <property type="entry name" value="RIBULOKINASE"/>
    <property type="match status" value="1"/>
</dbReference>
<dbReference type="Pfam" id="PF00370">
    <property type="entry name" value="FGGY_N"/>
    <property type="match status" value="1"/>
</dbReference>
<evidence type="ECO:0000313" key="10">
    <source>
        <dbReference type="Proteomes" id="UP000253426"/>
    </source>
</evidence>
<proteinExistence type="predicted"/>
<gene>
    <name evidence="9" type="ORF">DES53_11617</name>
</gene>
<dbReference type="Proteomes" id="UP000253426">
    <property type="component" value="Unassembled WGS sequence"/>
</dbReference>
<keyword evidence="10" id="KW-1185">Reference proteome</keyword>
<evidence type="ECO:0000256" key="6">
    <source>
        <dbReference type="ARBA" id="ARBA00023277"/>
    </source>
</evidence>
<dbReference type="SUPFAM" id="SSF53067">
    <property type="entry name" value="Actin-like ATPase domain"/>
    <property type="match status" value="2"/>
</dbReference>
<organism evidence="9 10">
    <name type="scientific">Roseimicrobium gellanilyticum</name>
    <dbReference type="NCBI Taxonomy" id="748857"/>
    <lineage>
        <taxon>Bacteria</taxon>
        <taxon>Pseudomonadati</taxon>
        <taxon>Verrucomicrobiota</taxon>
        <taxon>Verrucomicrobiia</taxon>
        <taxon>Verrucomicrobiales</taxon>
        <taxon>Verrucomicrobiaceae</taxon>
        <taxon>Roseimicrobium</taxon>
    </lineage>
</organism>
<keyword evidence="1" id="KW-0808">Transferase</keyword>
<dbReference type="GO" id="GO:0019569">
    <property type="term" value="P:L-arabinose catabolic process to D-xylulose 5-phosphate"/>
    <property type="evidence" value="ECO:0007669"/>
    <property type="project" value="InterPro"/>
</dbReference>
<feature type="domain" description="Carbohydrate kinase FGGY N-terminal" evidence="7">
    <location>
        <begin position="9"/>
        <end position="290"/>
    </location>
</feature>
<dbReference type="InterPro" id="IPR043129">
    <property type="entry name" value="ATPase_NBD"/>
</dbReference>
<dbReference type="GO" id="GO:0019150">
    <property type="term" value="F:D-ribulokinase activity"/>
    <property type="evidence" value="ECO:0007669"/>
    <property type="project" value="TreeGrafter"/>
</dbReference>
<feature type="domain" description="Carbohydrate kinase FGGY C-terminal" evidence="8">
    <location>
        <begin position="301"/>
        <end position="496"/>
    </location>
</feature>
<dbReference type="Pfam" id="PF02782">
    <property type="entry name" value="FGGY_C"/>
    <property type="match status" value="1"/>
</dbReference>
<keyword evidence="3 9" id="KW-0418">Kinase</keyword>
<dbReference type="Gene3D" id="1.20.58.2240">
    <property type="match status" value="1"/>
</dbReference>
<evidence type="ECO:0000259" key="7">
    <source>
        <dbReference type="Pfam" id="PF00370"/>
    </source>
</evidence>
<evidence type="ECO:0000313" key="9">
    <source>
        <dbReference type="EMBL" id="RBP36578.1"/>
    </source>
</evidence>
<protein>
    <submittedName>
        <fullName evidence="9">L-ribulokinase</fullName>
    </submittedName>
</protein>
<dbReference type="PIRSF" id="PIRSF000538">
    <property type="entry name" value="GlpK"/>
    <property type="match status" value="1"/>
</dbReference>
<dbReference type="Gene3D" id="3.30.420.40">
    <property type="match status" value="1"/>
</dbReference>
<dbReference type="AlphaFoldDB" id="A0A366H579"/>
<dbReference type="GO" id="GO:0005524">
    <property type="term" value="F:ATP binding"/>
    <property type="evidence" value="ECO:0007669"/>
    <property type="project" value="UniProtKB-KW"/>
</dbReference>
<dbReference type="GO" id="GO:0005737">
    <property type="term" value="C:cytoplasm"/>
    <property type="evidence" value="ECO:0007669"/>
    <property type="project" value="TreeGrafter"/>
</dbReference>
<reference evidence="9 10" key="1">
    <citation type="submission" date="2018-06" db="EMBL/GenBank/DDBJ databases">
        <title>Genomic Encyclopedia of Type Strains, Phase IV (KMG-IV): sequencing the most valuable type-strain genomes for metagenomic binning, comparative biology and taxonomic classification.</title>
        <authorList>
            <person name="Goeker M."/>
        </authorList>
    </citation>
    <scope>NUCLEOTIDE SEQUENCE [LARGE SCALE GENOMIC DNA]</scope>
    <source>
        <strain evidence="9 10">DSM 25532</strain>
    </source>
</reference>
<keyword evidence="2" id="KW-0547">Nucleotide-binding</keyword>
<evidence type="ECO:0000256" key="4">
    <source>
        <dbReference type="ARBA" id="ARBA00022840"/>
    </source>
</evidence>
<dbReference type="InterPro" id="IPR018484">
    <property type="entry name" value="FGGY_N"/>
</dbReference>
<accession>A0A366H579</accession>
<dbReference type="InterPro" id="IPR005929">
    <property type="entry name" value="Ribulokinase"/>
</dbReference>
<keyword evidence="5" id="KW-0054">Arabinose catabolism</keyword>
<dbReference type="RefSeq" id="WP_113961820.1">
    <property type="nucleotide sequence ID" value="NZ_QNRR01000016.1"/>
</dbReference>
<dbReference type="CDD" id="cd07781">
    <property type="entry name" value="ASKHA_NBD_FGGY_L-RBK"/>
    <property type="match status" value="1"/>
</dbReference>
<keyword evidence="4" id="KW-0067">ATP-binding</keyword>
<keyword evidence="6" id="KW-0119">Carbohydrate metabolism</keyword>
<comment type="caution">
    <text evidence="9">The sequence shown here is derived from an EMBL/GenBank/DDBJ whole genome shotgun (WGS) entry which is preliminary data.</text>
</comment>
<dbReference type="PANTHER" id="PTHR43435:SF4">
    <property type="entry name" value="FGGY CARBOHYDRATE KINASE DOMAIN-CONTAINING PROTEIN"/>
    <property type="match status" value="1"/>
</dbReference>
<name>A0A366H579_9BACT</name>
<evidence type="ECO:0000259" key="8">
    <source>
        <dbReference type="Pfam" id="PF02782"/>
    </source>
</evidence>
<dbReference type="GO" id="GO:0008741">
    <property type="term" value="F:ribulokinase activity"/>
    <property type="evidence" value="ECO:0007669"/>
    <property type="project" value="InterPro"/>
</dbReference>
<dbReference type="InterPro" id="IPR018485">
    <property type="entry name" value="FGGY_C"/>
</dbReference>
<dbReference type="EMBL" id="QNRR01000016">
    <property type="protein sequence ID" value="RBP36578.1"/>
    <property type="molecule type" value="Genomic_DNA"/>
</dbReference>
<dbReference type="InterPro" id="IPR000577">
    <property type="entry name" value="Carb_kinase_FGGY"/>
</dbReference>
<evidence type="ECO:0000256" key="3">
    <source>
        <dbReference type="ARBA" id="ARBA00022777"/>
    </source>
</evidence>
<dbReference type="NCBIfam" id="NF003154">
    <property type="entry name" value="PRK04123.1"/>
    <property type="match status" value="1"/>
</dbReference>